<evidence type="ECO:0000256" key="1">
    <source>
        <dbReference type="ARBA" id="ARBA00005189"/>
    </source>
</evidence>
<dbReference type="RefSeq" id="WP_133495478.1">
    <property type="nucleotide sequence ID" value="NZ_BMLU01000005.1"/>
</dbReference>
<dbReference type="Proteomes" id="UP000295493">
    <property type="component" value="Unassembled WGS sequence"/>
</dbReference>
<dbReference type="EMBL" id="SNWD01000005">
    <property type="protein sequence ID" value="TDN82936.1"/>
    <property type="molecule type" value="Genomic_DNA"/>
</dbReference>
<comment type="caution">
    <text evidence="5">The sequence shown here is derived from an EMBL/GenBank/DDBJ whole genome shotgun (WGS) entry which is preliminary data.</text>
</comment>
<evidence type="ECO:0000256" key="3">
    <source>
        <dbReference type="ARBA" id="ARBA00023315"/>
    </source>
</evidence>
<proteinExistence type="predicted"/>
<comment type="pathway">
    <text evidence="1">Lipid metabolism.</text>
</comment>
<dbReference type="PANTHER" id="PTHR10434">
    <property type="entry name" value="1-ACYL-SN-GLYCEROL-3-PHOSPHATE ACYLTRANSFERASE"/>
    <property type="match status" value="1"/>
</dbReference>
<evidence type="ECO:0000313" key="6">
    <source>
        <dbReference type="Proteomes" id="UP000295493"/>
    </source>
</evidence>
<dbReference type="InterPro" id="IPR002123">
    <property type="entry name" value="Plipid/glycerol_acylTrfase"/>
</dbReference>
<dbReference type="GO" id="GO:0006654">
    <property type="term" value="P:phosphatidic acid biosynthetic process"/>
    <property type="evidence" value="ECO:0007669"/>
    <property type="project" value="TreeGrafter"/>
</dbReference>
<dbReference type="SMART" id="SM00563">
    <property type="entry name" value="PlsC"/>
    <property type="match status" value="1"/>
</dbReference>
<accession>A0A4R6FMW7</accession>
<sequence>MNRIRSLAFAIVFYGLSVPIVLLAPLISLAGPAALRRYTMVWTGFHHWCVRALLGIRIRVEGAPVKGPALYAAKHQAMFETLELAGRLDAPAIVMKRELAAIPVWGWASRRYGVIAIDRAASATALRAMMRDAKAAQAEGRSVLIFPEGTRVVPGEAPPLRPGFAGLYRALAMPVVPVALDSGHLLPRKGTKRSGVITIRFGEPIAPGLSRAEVEAAVHEAINVLERDPA</sequence>
<gene>
    <name evidence="5" type="ORF">EV664_105133</name>
</gene>
<dbReference type="SUPFAM" id="SSF69593">
    <property type="entry name" value="Glycerol-3-phosphate (1)-acyltransferase"/>
    <property type="match status" value="1"/>
</dbReference>
<name>A0A4R6FMW7_9SPHN</name>
<dbReference type="CDD" id="cd07989">
    <property type="entry name" value="LPLAT_AGPAT-like"/>
    <property type="match status" value="1"/>
</dbReference>
<feature type="domain" description="Phospholipid/glycerol acyltransferase" evidence="4">
    <location>
        <begin position="69"/>
        <end position="183"/>
    </location>
</feature>
<evidence type="ECO:0000313" key="5">
    <source>
        <dbReference type="EMBL" id="TDN82936.1"/>
    </source>
</evidence>
<keyword evidence="6" id="KW-1185">Reference proteome</keyword>
<protein>
    <submittedName>
        <fullName evidence="5">1-acyl-sn-glycerol-3-phosphate acyltransferase</fullName>
    </submittedName>
</protein>
<keyword evidence="3 5" id="KW-0012">Acyltransferase</keyword>
<evidence type="ECO:0000259" key="4">
    <source>
        <dbReference type="SMART" id="SM00563"/>
    </source>
</evidence>
<dbReference type="PANTHER" id="PTHR10434:SF11">
    <property type="entry name" value="1-ACYL-SN-GLYCEROL-3-PHOSPHATE ACYLTRANSFERASE"/>
    <property type="match status" value="1"/>
</dbReference>
<dbReference type="GO" id="GO:0003841">
    <property type="term" value="F:1-acylglycerol-3-phosphate O-acyltransferase activity"/>
    <property type="evidence" value="ECO:0007669"/>
    <property type="project" value="TreeGrafter"/>
</dbReference>
<organism evidence="5 6">
    <name type="scientific">Stakelama pacifica</name>
    <dbReference type="NCBI Taxonomy" id="517720"/>
    <lineage>
        <taxon>Bacteria</taxon>
        <taxon>Pseudomonadati</taxon>
        <taxon>Pseudomonadota</taxon>
        <taxon>Alphaproteobacteria</taxon>
        <taxon>Sphingomonadales</taxon>
        <taxon>Sphingomonadaceae</taxon>
        <taxon>Stakelama</taxon>
    </lineage>
</organism>
<reference evidence="5 6" key="1">
    <citation type="submission" date="2019-03" db="EMBL/GenBank/DDBJ databases">
        <title>Genomic Encyclopedia of Type Strains, Phase IV (KMG-IV): sequencing the most valuable type-strain genomes for metagenomic binning, comparative biology and taxonomic classification.</title>
        <authorList>
            <person name="Goeker M."/>
        </authorList>
    </citation>
    <scope>NUCLEOTIDE SEQUENCE [LARGE SCALE GENOMIC DNA]</scope>
    <source>
        <strain evidence="5 6">DSM 25059</strain>
    </source>
</reference>
<keyword evidence="2 5" id="KW-0808">Transferase</keyword>
<evidence type="ECO:0000256" key="2">
    <source>
        <dbReference type="ARBA" id="ARBA00022679"/>
    </source>
</evidence>
<dbReference type="Pfam" id="PF01553">
    <property type="entry name" value="Acyltransferase"/>
    <property type="match status" value="1"/>
</dbReference>
<dbReference type="AlphaFoldDB" id="A0A4R6FMW7"/>
<dbReference type="OrthoDB" id="5290997at2"/>